<proteinExistence type="predicted"/>
<keyword evidence="3" id="KW-0436">Ligase</keyword>
<dbReference type="InterPro" id="IPR000873">
    <property type="entry name" value="AMP-dep_synth/lig_dom"/>
</dbReference>
<feature type="domain" description="AMP-dependent synthetase/ligase" evidence="1">
    <location>
        <begin position="56"/>
        <end position="441"/>
    </location>
</feature>
<dbReference type="Pfam" id="PF00501">
    <property type="entry name" value="AMP-binding"/>
    <property type="match status" value="1"/>
</dbReference>
<dbReference type="InterPro" id="IPR025110">
    <property type="entry name" value="AMP-bd_C"/>
</dbReference>
<feature type="domain" description="AMP-binding enzyme C-terminal" evidence="2">
    <location>
        <begin position="493"/>
        <end position="569"/>
    </location>
</feature>
<dbReference type="GO" id="GO:0004467">
    <property type="term" value="F:long-chain fatty acid-CoA ligase activity"/>
    <property type="evidence" value="ECO:0007669"/>
    <property type="project" value="UniProtKB-EC"/>
</dbReference>
<dbReference type="Pfam" id="PF13193">
    <property type="entry name" value="AMP-binding_C"/>
    <property type="match status" value="1"/>
</dbReference>
<dbReference type="InterPro" id="IPR050237">
    <property type="entry name" value="ATP-dep_AMP-bd_enzyme"/>
</dbReference>
<dbReference type="InterPro" id="IPR045851">
    <property type="entry name" value="AMP-bd_C_sf"/>
</dbReference>
<dbReference type="RefSeq" id="WP_068265411.1">
    <property type="nucleotide sequence ID" value="NZ_LWSK01000086.1"/>
</dbReference>
<evidence type="ECO:0000313" key="4">
    <source>
        <dbReference type="Proteomes" id="UP000322699"/>
    </source>
</evidence>
<accession>A0A5B1CL13</accession>
<reference evidence="3 4" key="1">
    <citation type="submission" date="2019-08" db="EMBL/GenBank/DDBJ databases">
        <title>Deep-cultivation of Planctomycetes and their phenomic and genomic characterization uncovers novel biology.</title>
        <authorList>
            <person name="Wiegand S."/>
            <person name="Jogler M."/>
            <person name="Boedeker C."/>
            <person name="Pinto D."/>
            <person name="Vollmers J."/>
            <person name="Rivas-Marin E."/>
            <person name="Kohn T."/>
            <person name="Peeters S.H."/>
            <person name="Heuer A."/>
            <person name="Rast P."/>
            <person name="Oberbeckmann S."/>
            <person name="Bunk B."/>
            <person name="Jeske O."/>
            <person name="Meyerdierks A."/>
            <person name="Storesund J.E."/>
            <person name="Kallscheuer N."/>
            <person name="Luecker S."/>
            <person name="Lage O.M."/>
            <person name="Pohl T."/>
            <person name="Merkel B.J."/>
            <person name="Hornburger P."/>
            <person name="Mueller R.-W."/>
            <person name="Bruemmer F."/>
            <person name="Labrenz M."/>
            <person name="Spormann A.M."/>
            <person name="Op Den Camp H."/>
            <person name="Overmann J."/>
            <person name="Amann R."/>
            <person name="Jetten M.S.M."/>
            <person name="Mascher T."/>
            <person name="Medema M.H."/>
            <person name="Devos D.P."/>
            <person name="Kaster A.-K."/>
            <person name="Ovreas L."/>
            <person name="Rohde M."/>
            <person name="Galperin M.Y."/>
            <person name="Jogler C."/>
        </authorList>
    </citation>
    <scope>NUCLEOTIDE SEQUENCE [LARGE SCALE GENOMIC DNA]</scope>
    <source>
        <strain evidence="3 4">LF1</strain>
    </source>
</reference>
<evidence type="ECO:0000259" key="2">
    <source>
        <dbReference type="Pfam" id="PF13193"/>
    </source>
</evidence>
<organism evidence="3 4">
    <name type="scientific">Rubripirellula obstinata</name>
    <dbReference type="NCBI Taxonomy" id="406547"/>
    <lineage>
        <taxon>Bacteria</taxon>
        <taxon>Pseudomonadati</taxon>
        <taxon>Planctomycetota</taxon>
        <taxon>Planctomycetia</taxon>
        <taxon>Pirellulales</taxon>
        <taxon>Pirellulaceae</taxon>
        <taxon>Rubripirellula</taxon>
    </lineage>
</organism>
<protein>
    <submittedName>
        <fullName evidence="3">Long-chain-fatty-acid--CoA ligase</fullName>
        <ecNumber evidence="3">6.2.1.3</ecNumber>
    </submittedName>
</protein>
<dbReference type="AlphaFoldDB" id="A0A5B1CL13"/>
<dbReference type="PROSITE" id="PS00455">
    <property type="entry name" value="AMP_BINDING"/>
    <property type="match status" value="1"/>
</dbReference>
<sequence length="586" mass="64541">MGYLFTGHLDSEHSKSDHLARFDGARSNGRGFTAALLGQPHGLLSYEGVPAYGLLDHAASQVPDRVAVIDGQREILYRELANDSKRAAATLQRLGVQPGDRVGILLPNIAEYIIVANAIWRCGGIAIAISPLMVASEVTELLRKTDCRRVVCLDVLSHVVDREANPDVKLLLISIRENLSSLQQIGYLFARRSRTGSWSLSANERIGWFWDEINQTKTAWQEPDFDPATQPAYILPTGGTTGTPKAVTLSHTNMVANAWQQFEWTGRLFGSEVMLGVLPFFHSYGMSAIIMSGAAMGATIVMHHRFNTRRTIELLETYRPTVFHAVPAMLVAMNERFAVKKPGIKGLRWVISGGASLEESVGKEFAEHTGALVVEGYGLSEASPVTHVGPLFDRPHYGTIGLPLPQTECLIVDPDTDCQPVPNGEVGELIIRGPQVMLGYWREDSSNEKAADNNAGWLRTGDLATLGDDGFYRIVGRIKDLIITSGFNVYPGEVEAVLRSADGVMDAAVVGVSDPRCGEIVKAFVVMKPGHAWDENLLTEHSKRHLSKHKRPRVYEQCTDDLPRNFLGKVVRRQLRERELSQGESQ</sequence>
<dbReference type="OrthoDB" id="9778383at2"/>
<dbReference type="EMBL" id="VRLW01000001">
    <property type="protein sequence ID" value="KAA1261887.1"/>
    <property type="molecule type" value="Genomic_DNA"/>
</dbReference>
<evidence type="ECO:0000313" key="3">
    <source>
        <dbReference type="EMBL" id="KAA1261887.1"/>
    </source>
</evidence>
<dbReference type="Proteomes" id="UP000322699">
    <property type="component" value="Unassembled WGS sequence"/>
</dbReference>
<dbReference type="SUPFAM" id="SSF56801">
    <property type="entry name" value="Acetyl-CoA synthetase-like"/>
    <property type="match status" value="1"/>
</dbReference>
<dbReference type="PANTHER" id="PTHR43767:SF12">
    <property type="entry name" value="AMP-DEPENDENT SYNTHETASE AND LIGASE"/>
    <property type="match status" value="1"/>
</dbReference>
<name>A0A5B1CL13_9BACT</name>
<dbReference type="Gene3D" id="3.40.50.12780">
    <property type="entry name" value="N-terminal domain of ligase-like"/>
    <property type="match status" value="1"/>
</dbReference>
<dbReference type="PANTHER" id="PTHR43767">
    <property type="entry name" value="LONG-CHAIN-FATTY-ACID--COA LIGASE"/>
    <property type="match status" value="1"/>
</dbReference>
<dbReference type="InterPro" id="IPR020845">
    <property type="entry name" value="AMP-binding_CS"/>
</dbReference>
<comment type="caution">
    <text evidence="3">The sequence shown here is derived from an EMBL/GenBank/DDBJ whole genome shotgun (WGS) entry which is preliminary data.</text>
</comment>
<dbReference type="EC" id="6.2.1.3" evidence="3"/>
<dbReference type="Gene3D" id="3.30.300.30">
    <property type="match status" value="1"/>
</dbReference>
<keyword evidence="4" id="KW-1185">Reference proteome</keyword>
<gene>
    <name evidence="3" type="primary">lcfB_3</name>
    <name evidence="3" type="ORF">LF1_44480</name>
</gene>
<evidence type="ECO:0000259" key="1">
    <source>
        <dbReference type="Pfam" id="PF00501"/>
    </source>
</evidence>
<dbReference type="InterPro" id="IPR042099">
    <property type="entry name" value="ANL_N_sf"/>
</dbReference>